<proteinExistence type="predicted"/>
<dbReference type="InterPro" id="IPR006540">
    <property type="entry name" value="Lactococcin_972"/>
</dbReference>
<protein>
    <recommendedName>
        <fullName evidence="4">Lactococcin 972 family bacteriocin</fullName>
    </recommendedName>
</protein>
<keyword evidence="1" id="KW-0732">Signal</keyword>
<name>A0A916QJL6_9LACO</name>
<feature type="chain" id="PRO_5036720044" description="Lactococcin 972 family bacteriocin" evidence="1">
    <location>
        <begin position="29"/>
        <end position="99"/>
    </location>
</feature>
<dbReference type="Proteomes" id="UP000677218">
    <property type="component" value="Unassembled WGS sequence"/>
</dbReference>
<reference evidence="2" key="1">
    <citation type="submission" date="2020-08" db="EMBL/GenBank/DDBJ databases">
        <title>Taxonomic study for Lactobacillus species isolated from hardwood bark.</title>
        <authorList>
            <person name="Tohno M."/>
            <person name="Tanizawa Y."/>
        </authorList>
    </citation>
    <scope>NUCLEOTIDE SEQUENCE</scope>
    <source>
        <strain evidence="2">B40</strain>
    </source>
</reference>
<evidence type="ECO:0000313" key="2">
    <source>
        <dbReference type="EMBL" id="GFZ26500.1"/>
    </source>
</evidence>
<dbReference type="EMBL" id="BMAY01000002">
    <property type="protein sequence ID" value="GFZ26500.1"/>
    <property type="molecule type" value="Genomic_DNA"/>
</dbReference>
<keyword evidence="3" id="KW-1185">Reference proteome</keyword>
<evidence type="ECO:0008006" key="4">
    <source>
        <dbReference type="Google" id="ProtNLM"/>
    </source>
</evidence>
<dbReference type="RefSeq" id="WP_212780201.1">
    <property type="nucleotide sequence ID" value="NZ_BMAY01000002.1"/>
</dbReference>
<dbReference type="AlphaFoldDB" id="A0A916QJL6"/>
<evidence type="ECO:0000256" key="1">
    <source>
        <dbReference type="SAM" id="SignalP"/>
    </source>
</evidence>
<organism evidence="2 3">
    <name type="scientific">Lactobacillus corticis</name>
    <dbReference type="NCBI Taxonomy" id="2201249"/>
    <lineage>
        <taxon>Bacteria</taxon>
        <taxon>Bacillati</taxon>
        <taxon>Bacillota</taxon>
        <taxon>Bacilli</taxon>
        <taxon>Lactobacillales</taxon>
        <taxon>Lactobacillaceae</taxon>
        <taxon>Lactobacillus</taxon>
    </lineage>
</organism>
<evidence type="ECO:0000313" key="3">
    <source>
        <dbReference type="Proteomes" id="UP000677218"/>
    </source>
</evidence>
<sequence>MKNKKKLILLCLPLVLFASTATTSIALADTVYYKRTPVYWEHGNWGKVRSYSNVQSHRYTHSSTANGVFSGWKKKGVTAKASTWISPTKKATAYWDCKG</sequence>
<feature type="signal peptide" evidence="1">
    <location>
        <begin position="1"/>
        <end position="28"/>
    </location>
</feature>
<dbReference type="NCBIfam" id="TIGR01653">
    <property type="entry name" value="lactococcin_972"/>
    <property type="match status" value="1"/>
</dbReference>
<gene>
    <name evidence="2" type="ORF">LCB40_03800</name>
</gene>
<accession>A0A916QJL6</accession>
<comment type="caution">
    <text evidence="2">The sequence shown here is derived from an EMBL/GenBank/DDBJ whole genome shotgun (WGS) entry which is preliminary data.</text>
</comment>